<evidence type="ECO:0000313" key="2">
    <source>
        <dbReference type="EMBL" id="ARP85936.1"/>
    </source>
</evidence>
<dbReference type="RefSeq" id="WP_086071894.1">
    <property type="nucleotide sequence ID" value="NZ_CP021109.1"/>
</dbReference>
<gene>
    <name evidence="2" type="ORF">CAL13_06770</name>
</gene>
<dbReference type="InterPro" id="IPR009078">
    <property type="entry name" value="Ferritin-like_SF"/>
</dbReference>
<dbReference type="EMBL" id="CP021109">
    <property type="protein sequence ID" value="ARP85936.1"/>
    <property type="molecule type" value="Genomic_DNA"/>
</dbReference>
<dbReference type="Proteomes" id="UP000194139">
    <property type="component" value="Chromosome"/>
</dbReference>
<proteinExistence type="predicted"/>
<dbReference type="Pfam" id="PF04305">
    <property type="entry name" value="DUF455"/>
    <property type="match status" value="1"/>
</dbReference>
<dbReference type="AlphaFoldDB" id="A0A1W6YY07"/>
<keyword evidence="3" id="KW-1185">Reference proteome</keyword>
<dbReference type="InterPro" id="IPR011197">
    <property type="entry name" value="UCP012318"/>
</dbReference>
<dbReference type="PANTHER" id="PTHR42782:SF4">
    <property type="entry name" value="DUF455 DOMAIN-CONTAINING PROTEIN"/>
    <property type="match status" value="1"/>
</dbReference>
<evidence type="ECO:0000256" key="1">
    <source>
        <dbReference type="SAM" id="MobiDB-lite"/>
    </source>
</evidence>
<dbReference type="PANTHER" id="PTHR42782">
    <property type="entry name" value="SI:CH73-314G15.3"/>
    <property type="match status" value="1"/>
</dbReference>
<evidence type="ECO:0000313" key="3">
    <source>
        <dbReference type="Proteomes" id="UP000194139"/>
    </source>
</evidence>
<feature type="region of interest" description="Disordered" evidence="1">
    <location>
        <begin position="62"/>
        <end position="81"/>
    </location>
</feature>
<dbReference type="InterPro" id="IPR007402">
    <property type="entry name" value="DUF455"/>
</dbReference>
<accession>A0A1W6YY07</accession>
<sequence>MVDVFVSSAGGPCRVDGCAADLRRSALHALALSSWPDKLAAVQAIPADAPVDVEAVLAPSGELPGRPARPELVPPAQLKPRPVGTPDGRAALIHALAHIEFNAVNLALDIVWRFPGMPPDFYRDWMRVAREEAGHFRLLAGHLATLGRAYGDFPAHNGLWEMAEKTRDDVAARLTLVPRVLEARGLDASPQIRDKLLSVGDEAGAAILDIILRDEIGHVAIGNRWWRYLCERHGRDSVDWHAELARRYAAPRQRGPFNLQARRAAGFDEAELSALAGQAQGGAAQPLAPPCAR</sequence>
<name>A0A1W6YY07_9BORD</name>
<organism evidence="2 3">
    <name type="scientific">Bordetella genomosp. 9</name>
    <dbReference type="NCBI Taxonomy" id="1416803"/>
    <lineage>
        <taxon>Bacteria</taxon>
        <taxon>Pseudomonadati</taxon>
        <taxon>Pseudomonadota</taxon>
        <taxon>Betaproteobacteria</taxon>
        <taxon>Burkholderiales</taxon>
        <taxon>Alcaligenaceae</taxon>
        <taxon>Bordetella</taxon>
    </lineage>
</organism>
<dbReference type="SUPFAM" id="SSF47240">
    <property type="entry name" value="Ferritin-like"/>
    <property type="match status" value="1"/>
</dbReference>
<protein>
    <recommendedName>
        <fullName evidence="4">Rhamnosyltransferase</fullName>
    </recommendedName>
</protein>
<dbReference type="CDD" id="cd00657">
    <property type="entry name" value="Ferritin_like"/>
    <property type="match status" value="1"/>
</dbReference>
<dbReference type="PIRSF" id="PIRSF012318">
    <property type="entry name" value="UCP012318"/>
    <property type="match status" value="1"/>
</dbReference>
<evidence type="ECO:0008006" key="4">
    <source>
        <dbReference type="Google" id="ProtNLM"/>
    </source>
</evidence>
<reference evidence="2 3" key="1">
    <citation type="submission" date="2017-05" db="EMBL/GenBank/DDBJ databases">
        <title>Complete and WGS of Bordetella genogroups.</title>
        <authorList>
            <person name="Spilker T."/>
            <person name="LiPuma J."/>
        </authorList>
    </citation>
    <scope>NUCLEOTIDE SEQUENCE [LARGE SCALE GENOMIC DNA]</scope>
    <source>
        <strain evidence="2 3">AU17164</strain>
    </source>
</reference>